<dbReference type="Proteomes" id="UP001224433">
    <property type="component" value="Chromosome"/>
</dbReference>
<dbReference type="RefSeq" id="WP_147961776.1">
    <property type="nucleotide sequence ID" value="NZ_CP120983.1"/>
</dbReference>
<protein>
    <recommendedName>
        <fullName evidence="3">Bacterial transcriptional activator domain-containing protein</fullName>
    </recommendedName>
</protein>
<accession>A0ABY9J3K1</accession>
<dbReference type="EMBL" id="CP120983">
    <property type="protein sequence ID" value="WLQ62403.1"/>
    <property type="molecule type" value="Genomic_DNA"/>
</dbReference>
<name>A0ABY9J3K1_9ACTN</name>
<evidence type="ECO:0000313" key="2">
    <source>
        <dbReference type="Proteomes" id="UP001224433"/>
    </source>
</evidence>
<proteinExistence type="predicted"/>
<evidence type="ECO:0000313" key="1">
    <source>
        <dbReference type="EMBL" id="WLQ62403.1"/>
    </source>
</evidence>
<sequence length="130" mass="14196">MNHRESVDHDAVLRARTLLLGSGTINVHEAVDAYRLLARVNPAVYLPRLSRALLEYGVVGPGDAETRLTVLTEAASAARRMNDDEPKRAALLLKALEACERELLLLGRTGQARAVREESALTGREEGRLG</sequence>
<organism evidence="1 2">
    <name type="scientific">Streptomyces glycanivorans</name>
    <dbReference type="NCBI Taxonomy" id="3033808"/>
    <lineage>
        <taxon>Bacteria</taxon>
        <taxon>Bacillati</taxon>
        <taxon>Actinomycetota</taxon>
        <taxon>Actinomycetes</taxon>
        <taxon>Kitasatosporales</taxon>
        <taxon>Streptomycetaceae</taxon>
        <taxon>Streptomyces</taxon>
    </lineage>
</organism>
<keyword evidence="2" id="KW-1185">Reference proteome</keyword>
<evidence type="ECO:0008006" key="3">
    <source>
        <dbReference type="Google" id="ProtNLM"/>
    </source>
</evidence>
<gene>
    <name evidence="1" type="ORF">P8A20_01830</name>
</gene>
<reference evidence="1 2" key="1">
    <citation type="submission" date="2023-03" db="EMBL/GenBank/DDBJ databases">
        <title>Isolation and description of six Streptomyces strains from soil environments, able to metabolize different microbial glucans.</title>
        <authorList>
            <person name="Widen T."/>
            <person name="Larsbrink J."/>
        </authorList>
    </citation>
    <scope>NUCLEOTIDE SEQUENCE [LARGE SCALE GENOMIC DNA]</scope>
    <source>
        <strain evidence="1 2">Alt3</strain>
    </source>
</reference>